<keyword evidence="10" id="KW-1185">Reference proteome</keyword>
<dbReference type="Gene3D" id="1.10.10.10">
    <property type="entry name" value="Winged helix-like DNA-binding domain superfamily/Winged helix DNA-binding domain"/>
    <property type="match status" value="1"/>
</dbReference>
<dbReference type="SUPFAM" id="SSF46785">
    <property type="entry name" value="Winged helix' DNA-binding domain"/>
    <property type="match status" value="1"/>
</dbReference>
<comment type="caution">
    <text evidence="9">The sequence shown here is derived from an EMBL/GenBank/DDBJ whole genome shotgun (WGS) entry which is preliminary data.</text>
</comment>
<protein>
    <submittedName>
        <fullName evidence="9">Fur family transcriptional regulator</fullName>
    </submittedName>
</protein>
<keyword evidence="3" id="KW-0963">Cytoplasm</keyword>
<evidence type="ECO:0000256" key="2">
    <source>
        <dbReference type="ARBA" id="ARBA00007957"/>
    </source>
</evidence>
<organism evidence="9 10">
    <name type="scientific">Sporosarcina contaminans</name>
    <dbReference type="NCBI Taxonomy" id="633403"/>
    <lineage>
        <taxon>Bacteria</taxon>
        <taxon>Bacillati</taxon>
        <taxon>Bacillota</taxon>
        <taxon>Bacilli</taxon>
        <taxon>Bacillales</taxon>
        <taxon>Caryophanaceae</taxon>
        <taxon>Sporosarcina</taxon>
    </lineage>
</organism>
<dbReference type="PANTHER" id="PTHR33202">
    <property type="entry name" value="ZINC UPTAKE REGULATION PROTEIN"/>
    <property type="match status" value="1"/>
</dbReference>
<dbReference type="CDD" id="cd07153">
    <property type="entry name" value="Fur_like"/>
    <property type="match status" value="1"/>
</dbReference>
<comment type="similarity">
    <text evidence="2">Belongs to the Fur family.</text>
</comment>
<dbReference type="PANTHER" id="PTHR33202:SF1">
    <property type="entry name" value="FERRIC UPTAKE REGULATION PROTEIN"/>
    <property type="match status" value="1"/>
</dbReference>
<keyword evidence="7" id="KW-0238">DNA-binding</keyword>
<dbReference type="Gene3D" id="3.30.1490.190">
    <property type="match status" value="1"/>
</dbReference>
<accession>A0ABW3TU45</accession>
<reference evidence="10" key="1">
    <citation type="journal article" date="2019" name="Int. J. Syst. Evol. Microbiol.">
        <title>The Global Catalogue of Microorganisms (GCM) 10K type strain sequencing project: providing services to taxonomists for standard genome sequencing and annotation.</title>
        <authorList>
            <consortium name="The Broad Institute Genomics Platform"/>
            <consortium name="The Broad Institute Genome Sequencing Center for Infectious Disease"/>
            <person name="Wu L."/>
            <person name="Ma J."/>
        </authorList>
    </citation>
    <scope>NUCLEOTIDE SEQUENCE [LARGE SCALE GENOMIC DNA]</scope>
    <source>
        <strain evidence="10">CCUG 53915</strain>
    </source>
</reference>
<dbReference type="Pfam" id="PF01475">
    <property type="entry name" value="FUR"/>
    <property type="match status" value="1"/>
</dbReference>
<dbReference type="InterPro" id="IPR002481">
    <property type="entry name" value="FUR"/>
</dbReference>
<dbReference type="Proteomes" id="UP001597231">
    <property type="component" value="Unassembled WGS sequence"/>
</dbReference>
<evidence type="ECO:0000313" key="9">
    <source>
        <dbReference type="EMBL" id="MFD1203897.1"/>
    </source>
</evidence>
<keyword evidence="6" id="KW-0805">Transcription regulation</keyword>
<name>A0ABW3TU45_9BACL</name>
<evidence type="ECO:0000256" key="4">
    <source>
        <dbReference type="ARBA" id="ARBA00022491"/>
    </source>
</evidence>
<evidence type="ECO:0000256" key="8">
    <source>
        <dbReference type="ARBA" id="ARBA00023163"/>
    </source>
</evidence>
<evidence type="ECO:0000256" key="1">
    <source>
        <dbReference type="ARBA" id="ARBA00004496"/>
    </source>
</evidence>
<evidence type="ECO:0000256" key="6">
    <source>
        <dbReference type="ARBA" id="ARBA00023015"/>
    </source>
</evidence>
<evidence type="ECO:0000313" key="10">
    <source>
        <dbReference type="Proteomes" id="UP001597231"/>
    </source>
</evidence>
<dbReference type="InterPro" id="IPR036390">
    <property type="entry name" value="WH_DNA-bd_sf"/>
</dbReference>
<dbReference type="EMBL" id="JBHTLT010000013">
    <property type="protein sequence ID" value="MFD1203897.1"/>
    <property type="molecule type" value="Genomic_DNA"/>
</dbReference>
<keyword evidence="8" id="KW-0804">Transcription</keyword>
<evidence type="ECO:0000256" key="5">
    <source>
        <dbReference type="ARBA" id="ARBA00022833"/>
    </source>
</evidence>
<dbReference type="InterPro" id="IPR043135">
    <property type="entry name" value="Fur_C"/>
</dbReference>
<dbReference type="InterPro" id="IPR036388">
    <property type="entry name" value="WH-like_DNA-bd_sf"/>
</dbReference>
<evidence type="ECO:0000256" key="7">
    <source>
        <dbReference type="ARBA" id="ARBA00023125"/>
    </source>
</evidence>
<keyword evidence="5" id="KW-0862">Zinc</keyword>
<dbReference type="RefSeq" id="WP_336822636.1">
    <property type="nucleotide sequence ID" value="NZ_JBHTLT010000013.1"/>
</dbReference>
<evidence type="ECO:0000256" key="3">
    <source>
        <dbReference type="ARBA" id="ARBA00022490"/>
    </source>
</evidence>
<gene>
    <name evidence="9" type="ORF">ACFQ38_01965</name>
</gene>
<proteinExistence type="inferred from homology"/>
<comment type="subcellular location">
    <subcellularLocation>
        <location evidence="1">Cytoplasm</location>
    </subcellularLocation>
</comment>
<sequence>MTLDEAWRILQSNQFKKTKNRDRILTYFSEHDRYITANEVRTFMLEDNPNISFDTIYRNLTTFSDLGILEETELNGEKHFRMQCDISAHHHHFICTACGKTRNIPHCPMESISVNLSGYEVEGHKFEIYGKCPMCTAN</sequence>
<keyword evidence="4" id="KW-0678">Repressor</keyword>